<dbReference type="SUPFAM" id="SSF63380">
    <property type="entry name" value="Riboflavin synthase domain-like"/>
    <property type="match status" value="1"/>
</dbReference>
<dbReference type="Gene3D" id="3.40.50.80">
    <property type="entry name" value="Nucleotide-binding domain of ferredoxin-NADP reductase (FNR) module"/>
    <property type="match status" value="1"/>
</dbReference>
<feature type="domain" description="FAD-binding FR-type" evidence="2">
    <location>
        <begin position="16"/>
        <end position="140"/>
    </location>
</feature>
<sequence length="286" mass="31084">MNPFRRTAPAPTPAVRRQRRAEVRRTERLTPHMVRVVLGGDDLADFAVEHADSYVKLLFPQPGVAYPDDFDVAAIRKDRPREEWPAQRTYTVRAVDAGRGEVTIDFVHHGDEGLAGPWAAGAAPGDVVHLLGPGGAYTPATDAPWHLLVGDASALPAIGAAAEQVPEGARVLAVVEVAGPEEQQQLASHGELTVHWVHREPGSDPDALLARLRELDLPAGIPHVFVHGEADAVRAVRRWVRTDLGVPRESLSASGYWRRGRSEEGWRGEKSAWNAAVEQDEAARPA</sequence>
<keyword evidence="4" id="KW-1185">Reference proteome</keyword>
<dbReference type="InterPro" id="IPR039261">
    <property type="entry name" value="FNR_nucleotide-bd"/>
</dbReference>
<dbReference type="PANTHER" id="PTHR30157:SF0">
    <property type="entry name" value="NADPH-DEPENDENT FERRIC-CHELATE REDUCTASE"/>
    <property type="match status" value="1"/>
</dbReference>
<dbReference type="PANTHER" id="PTHR30157">
    <property type="entry name" value="FERRIC REDUCTASE, NADPH-DEPENDENT"/>
    <property type="match status" value="1"/>
</dbReference>
<name>A0ABV5LS30_9ACTN</name>
<dbReference type="InterPro" id="IPR007037">
    <property type="entry name" value="SIP_rossman_dom"/>
</dbReference>
<feature type="region of interest" description="Disordered" evidence="1">
    <location>
        <begin position="1"/>
        <end position="21"/>
    </location>
</feature>
<dbReference type="InterPro" id="IPR013113">
    <property type="entry name" value="SIP_FAD-bd"/>
</dbReference>
<dbReference type="InterPro" id="IPR017927">
    <property type="entry name" value="FAD-bd_FR_type"/>
</dbReference>
<dbReference type="Pfam" id="PF08021">
    <property type="entry name" value="FAD_binding_9"/>
    <property type="match status" value="1"/>
</dbReference>
<evidence type="ECO:0000259" key="2">
    <source>
        <dbReference type="PROSITE" id="PS51384"/>
    </source>
</evidence>
<dbReference type="PROSITE" id="PS51384">
    <property type="entry name" value="FAD_FR"/>
    <property type="match status" value="1"/>
</dbReference>
<protein>
    <submittedName>
        <fullName evidence="3">Siderophore-interacting protein</fullName>
    </submittedName>
</protein>
<dbReference type="EMBL" id="JBHMDM010000004">
    <property type="protein sequence ID" value="MFB9376865.1"/>
    <property type="molecule type" value="Genomic_DNA"/>
</dbReference>
<feature type="compositionally biased region" description="Low complexity" evidence="1">
    <location>
        <begin position="1"/>
        <end position="15"/>
    </location>
</feature>
<dbReference type="CDD" id="cd06193">
    <property type="entry name" value="siderophore_interacting"/>
    <property type="match status" value="1"/>
</dbReference>
<dbReference type="InterPro" id="IPR017938">
    <property type="entry name" value="Riboflavin_synthase-like_b-brl"/>
</dbReference>
<dbReference type="Proteomes" id="UP001589748">
    <property type="component" value="Unassembled WGS sequence"/>
</dbReference>
<reference evidence="3 4" key="1">
    <citation type="submission" date="2024-09" db="EMBL/GenBank/DDBJ databases">
        <authorList>
            <person name="Sun Q."/>
            <person name="Mori K."/>
        </authorList>
    </citation>
    <scope>NUCLEOTIDE SEQUENCE [LARGE SCALE GENOMIC DNA]</scope>
    <source>
        <strain evidence="3 4">TISTR 1856</strain>
    </source>
</reference>
<dbReference type="InterPro" id="IPR039374">
    <property type="entry name" value="SIP_fam"/>
</dbReference>
<proteinExistence type="predicted"/>
<dbReference type="RefSeq" id="WP_380136107.1">
    <property type="nucleotide sequence ID" value="NZ_JBHLUI010000003.1"/>
</dbReference>
<organism evidence="3 4">
    <name type="scientific">Kineococcus gynurae</name>
    <dbReference type="NCBI Taxonomy" id="452979"/>
    <lineage>
        <taxon>Bacteria</taxon>
        <taxon>Bacillati</taxon>
        <taxon>Actinomycetota</taxon>
        <taxon>Actinomycetes</taxon>
        <taxon>Kineosporiales</taxon>
        <taxon>Kineosporiaceae</taxon>
        <taxon>Kineococcus</taxon>
    </lineage>
</organism>
<comment type="caution">
    <text evidence="3">The sequence shown here is derived from an EMBL/GenBank/DDBJ whole genome shotgun (WGS) entry which is preliminary data.</text>
</comment>
<feature type="region of interest" description="Disordered" evidence="1">
    <location>
        <begin position="262"/>
        <end position="286"/>
    </location>
</feature>
<evidence type="ECO:0000313" key="4">
    <source>
        <dbReference type="Proteomes" id="UP001589748"/>
    </source>
</evidence>
<accession>A0ABV5LS30</accession>
<evidence type="ECO:0000256" key="1">
    <source>
        <dbReference type="SAM" id="MobiDB-lite"/>
    </source>
</evidence>
<dbReference type="Pfam" id="PF04954">
    <property type="entry name" value="SIP"/>
    <property type="match status" value="1"/>
</dbReference>
<evidence type="ECO:0000313" key="3">
    <source>
        <dbReference type="EMBL" id="MFB9376865.1"/>
    </source>
</evidence>
<gene>
    <name evidence="3" type="ORF">ACFFVI_07780</name>
</gene>
<dbReference type="Gene3D" id="2.40.30.10">
    <property type="entry name" value="Translation factors"/>
    <property type="match status" value="1"/>
</dbReference>